<dbReference type="RefSeq" id="WP_316430622.1">
    <property type="nucleotide sequence ID" value="NZ_CP053586.1"/>
</dbReference>
<keyword evidence="2 3" id="KW-0119">Carbohydrate metabolism</keyword>
<evidence type="ECO:0000256" key="1">
    <source>
        <dbReference type="ARBA" id="ARBA00006821"/>
    </source>
</evidence>
<dbReference type="InterPro" id="IPR004300">
    <property type="entry name" value="Glyco_hydro_57_N"/>
</dbReference>
<dbReference type="InterPro" id="IPR027291">
    <property type="entry name" value="Glyco_hydro_38_N_sf"/>
</dbReference>
<dbReference type="InterPro" id="IPR011330">
    <property type="entry name" value="Glyco_hydro/deAcase_b/a-brl"/>
</dbReference>
<evidence type="ECO:0000256" key="2">
    <source>
        <dbReference type="ARBA" id="ARBA00023277"/>
    </source>
</evidence>
<dbReference type="PANTHER" id="PTHR36306">
    <property type="entry name" value="ALPHA-AMYLASE-RELATED-RELATED"/>
    <property type="match status" value="1"/>
</dbReference>
<reference evidence="5" key="1">
    <citation type="submission" date="2020-05" db="EMBL/GenBank/DDBJ databases">
        <authorList>
            <person name="Zhu T."/>
            <person name="Keshari N."/>
            <person name="Lu X."/>
        </authorList>
    </citation>
    <scope>NUCLEOTIDE SEQUENCE</scope>
    <source>
        <strain evidence="5">NK1-12</strain>
    </source>
</reference>
<feature type="domain" description="Glycoside hydrolase family 57 N-terminal" evidence="4">
    <location>
        <begin position="8"/>
        <end position="442"/>
    </location>
</feature>
<gene>
    <name evidence="5" type="ORF">HJG54_18835</name>
</gene>
<dbReference type="EMBL" id="CP053586">
    <property type="protein sequence ID" value="WNZ24699.1"/>
    <property type="molecule type" value="Genomic_DNA"/>
</dbReference>
<protein>
    <submittedName>
        <fullName evidence="5">Glycoside hydrolase</fullName>
    </submittedName>
</protein>
<dbReference type="AlphaFoldDB" id="A0AA96WGL4"/>
<dbReference type="PANTHER" id="PTHR36306:SF1">
    <property type="entry name" value="ALPHA-AMYLASE-RELATED"/>
    <property type="match status" value="1"/>
</dbReference>
<name>A0AA96WGL4_9CYAN</name>
<accession>A0AA96WGL4</accession>
<evidence type="ECO:0000256" key="3">
    <source>
        <dbReference type="RuleBase" id="RU361196"/>
    </source>
</evidence>
<dbReference type="InterPro" id="IPR052046">
    <property type="entry name" value="GH57_Enzymes"/>
</dbReference>
<evidence type="ECO:0000313" key="5">
    <source>
        <dbReference type="EMBL" id="WNZ24699.1"/>
    </source>
</evidence>
<keyword evidence="5" id="KW-0378">Hydrolase</keyword>
<dbReference type="Pfam" id="PF03065">
    <property type="entry name" value="Glyco_hydro_57"/>
    <property type="match status" value="1"/>
</dbReference>
<sequence>MPYPLYVAFIWHQHQPLYKSRLDNQYHLPWVRLHGTKDYLDLVLLLERYPKLHQTVNLVPSLILQLEDYVAGTAFDPYLSVALLPTESLSWEQRQFVLEHFFDAHHRTLIDPHPRYAELYSQRQEKGEAWCLNHWQPQDYSDLMAWHNLAWIDPLFWDEAEIAEWLERGRGFTLSDRQRIYSKQREIISRIIPQHRQMQETGQIEVTTTPYTHPILPLLADTNTGRIAVPQMKLPELRFQWPEDIPRHLSKAKQVYRERFGCEPRGLWPSEQSVSPAILPDVAAAGFEWLCSDEAVLGWTIDQFFHRDATGTVQEPELLYRPYRLETAQGNLSIVFRDHRLSDLIGFSYSAMEPRRAATDLVGQLEAIARTLKSRQSVPSGTALEHPWLVTIALDGENCWEFYEQDGKPFLENLYQILSEHPMLQLVTVSEFLDRFPPTETLRANDLHSGSWVDGSFTTWIGDPAKNRAWDLLTQARQVLARHPEATEETNPDAWEALYAAEGSDWFWWFGEGHSSNQDAMFDQLFREHLASLYQALNEPIPPELRQAVEPHFGDGDRSPQNFIHPVIDGQGDEQDWNQAGRIEIGGAKGTMHRSSPIQRLWYGVDHLNFYLRLDFKTGAKPGVDFPSELHLLWFYPDHPMPLSPAPIAELPEESPLDYLFHHHLGINLLTQSHWFQEATEMYQWHSRLSRAQVALDSCLELAVPWADLQLVEPDWSLRLVLILADEGRYIDYLPEKALIPVNVP</sequence>
<dbReference type="GO" id="GO:0016787">
    <property type="term" value="F:hydrolase activity"/>
    <property type="evidence" value="ECO:0007669"/>
    <property type="project" value="UniProtKB-KW"/>
</dbReference>
<dbReference type="GO" id="GO:0005975">
    <property type="term" value="P:carbohydrate metabolic process"/>
    <property type="evidence" value="ECO:0007669"/>
    <property type="project" value="InterPro"/>
</dbReference>
<dbReference type="CDD" id="cd10796">
    <property type="entry name" value="GH57N_APU"/>
    <property type="match status" value="1"/>
</dbReference>
<dbReference type="SUPFAM" id="SSF88713">
    <property type="entry name" value="Glycoside hydrolase/deacetylase"/>
    <property type="match status" value="1"/>
</dbReference>
<evidence type="ECO:0000259" key="4">
    <source>
        <dbReference type="Pfam" id="PF03065"/>
    </source>
</evidence>
<proteinExistence type="inferred from homology"/>
<dbReference type="Gene3D" id="3.20.110.10">
    <property type="entry name" value="Glycoside hydrolase 38, N terminal domain"/>
    <property type="match status" value="1"/>
</dbReference>
<comment type="similarity">
    <text evidence="1 3">Belongs to the glycosyl hydrolase 57 family.</text>
</comment>
<organism evidence="5">
    <name type="scientific">Leptolyngbya sp. NK1-12</name>
    <dbReference type="NCBI Taxonomy" id="2547451"/>
    <lineage>
        <taxon>Bacteria</taxon>
        <taxon>Bacillati</taxon>
        <taxon>Cyanobacteriota</taxon>
        <taxon>Cyanophyceae</taxon>
        <taxon>Leptolyngbyales</taxon>
        <taxon>Leptolyngbyaceae</taxon>
        <taxon>Leptolyngbya group</taxon>
        <taxon>Leptolyngbya</taxon>
    </lineage>
</organism>